<keyword evidence="1" id="KW-0732">Signal</keyword>
<reference evidence="2 3" key="1">
    <citation type="journal article" date="2013" name="J. Microbiol.">
        <title>Mucilaginibacter ginsenosidivorax sp. nov., with ginsenoside converting activity isolated from sediment.</title>
        <authorList>
            <person name="Kim J.K."/>
            <person name="Choi T.E."/>
            <person name="Liu Q.M."/>
            <person name="Park H.Y."/>
            <person name="Yi T.H."/>
            <person name="Yoon M.H."/>
            <person name="Kim S.C."/>
            <person name="Im W.T."/>
        </authorList>
    </citation>
    <scope>NUCLEOTIDE SEQUENCE [LARGE SCALE GENOMIC DNA]</scope>
    <source>
        <strain evidence="2 3">KHI28</strain>
    </source>
</reference>
<dbReference type="AlphaFoldDB" id="A0A5B8W259"/>
<dbReference type="KEGG" id="mgk:FSB76_17055"/>
<organism evidence="2 3">
    <name type="scientific">Mucilaginibacter ginsenosidivorax</name>
    <dbReference type="NCBI Taxonomy" id="862126"/>
    <lineage>
        <taxon>Bacteria</taxon>
        <taxon>Pseudomonadati</taxon>
        <taxon>Bacteroidota</taxon>
        <taxon>Sphingobacteriia</taxon>
        <taxon>Sphingobacteriales</taxon>
        <taxon>Sphingobacteriaceae</taxon>
        <taxon>Mucilaginibacter</taxon>
    </lineage>
</organism>
<keyword evidence="3" id="KW-1185">Reference proteome</keyword>
<sequence length="198" mass="21880">MKRNFNLLIAAVLLVCLNSCKKDNSAKPVTGAQGAGTTIASTYSLTGKWYITKDSVQTLDLKTAIPNLVAPGKFTQNDFVVFNSDSTAAISNTHAFNAFYTDYEASNTDSKLRVNTNIIPNLGFKYHVSFEGYSITAAASQNLPQQVYALDAENLVALKSVGYNIYMPSATTMILEHDLEIPTLQHDYRIKEYIYLNK</sequence>
<evidence type="ECO:0000256" key="1">
    <source>
        <dbReference type="SAM" id="SignalP"/>
    </source>
</evidence>
<dbReference type="Proteomes" id="UP000321362">
    <property type="component" value="Chromosome"/>
</dbReference>
<dbReference type="OrthoDB" id="10016368at2"/>
<proteinExistence type="predicted"/>
<accession>A0A5B8W259</accession>
<evidence type="ECO:0000313" key="2">
    <source>
        <dbReference type="EMBL" id="QEC77569.1"/>
    </source>
</evidence>
<dbReference type="EMBL" id="CP042437">
    <property type="protein sequence ID" value="QEC77569.1"/>
    <property type="molecule type" value="Genomic_DNA"/>
</dbReference>
<protein>
    <recommendedName>
        <fullName evidence="4">Lipocalin-like domain-containing protein</fullName>
    </recommendedName>
</protein>
<feature type="signal peptide" evidence="1">
    <location>
        <begin position="1"/>
        <end position="21"/>
    </location>
</feature>
<evidence type="ECO:0008006" key="4">
    <source>
        <dbReference type="Google" id="ProtNLM"/>
    </source>
</evidence>
<gene>
    <name evidence="2" type="ORF">FSB76_17055</name>
</gene>
<evidence type="ECO:0000313" key="3">
    <source>
        <dbReference type="Proteomes" id="UP000321362"/>
    </source>
</evidence>
<name>A0A5B8W259_9SPHI</name>
<feature type="chain" id="PRO_5022881970" description="Lipocalin-like domain-containing protein" evidence="1">
    <location>
        <begin position="22"/>
        <end position="198"/>
    </location>
</feature>
<dbReference type="RefSeq" id="WP_147055383.1">
    <property type="nucleotide sequence ID" value="NZ_CP042437.1"/>
</dbReference>